<evidence type="ECO:0000313" key="3">
    <source>
        <dbReference type="Proteomes" id="UP001295423"/>
    </source>
</evidence>
<accession>A0AAD2FTK8</accession>
<comment type="caution">
    <text evidence="2">The sequence shown here is derived from an EMBL/GenBank/DDBJ whole genome shotgun (WGS) entry which is preliminary data.</text>
</comment>
<dbReference type="Proteomes" id="UP001295423">
    <property type="component" value="Unassembled WGS sequence"/>
</dbReference>
<dbReference type="EMBL" id="CAKOGP040001814">
    <property type="protein sequence ID" value="CAJ1952833.1"/>
    <property type="molecule type" value="Genomic_DNA"/>
</dbReference>
<feature type="compositionally biased region" description="Basic and acidic residues" evidence="1">
    <location>
        <begin position="191"/>
        <end position="202"/>
    </location>
</feature>
<feature type="compositionally biased region" description="Polar residues" evidence="1">
    <location>
        <begin position="100"/>
        <end position="110"/>
    </location>
</feature>
<feature type="compositionally biased region" description="Basic residues" evidence="1">
    <location>
        <begin position="176"/>
        <end position="190"/>
    </location>
</feature>
<sequence>MWRPAFLFPETSPDHQEETKKVEPKKTSATASIGRPSFLFPELQIPVSPRTEDENKAPVGESIGEFQLELESDDEWESVEDIKFDMPDDINEGSAKKRSSSQSWMGSKLNSSTSSISACSTVSLEDALKDSGDFQGDSGDLDFDMGDRWKTALKESLDQPLFIDFERNVRKEAIRKLGKKNRRKLGKKKKDRPEGLRRHSSEPDLFPSDGARRRNSEPNLTPSVG</sequence>
<gene>
    <name evidence="2" type="ORF">CYCCA115_LOCUS13739</name>
</gene>
<keyword evidence="3" id="KW-1185">Reference proteome</keyword>
<organism evidence="2 3">
    <name type="scientific">Cylindrotheca closterium</name>
    <dbReference type="NCBI Taxonomy" id="2856"/>
    <lineage>
        <taxon>Eukaryota</taxon>
        <taxon>Sar</taxon>
        <taxon>Stramenopiles</taxon>
        <taxon>Ochrophyta</taxon>
        <taxon>Bacillariophyta</taxon>
        <taxon>Bacillariophyceae</taxon>
        <taxon>Bacillariophycidae</taxon>
        <taxon>Bacillariales</taxon>
        <taxon>Bacillariaceae</taxon>
        <taxon>Cylindrotheca</taxon>
    </lineage>
</organism>
<feature type="region of interest" description="Disordered" evidence="1">
    <location>
        <begin position="1"/>
        <end position="33"/>
    </location>
</feature>
<name>A0AAD2FTK8_9STRA</name>
<evidence type="ECO:0000256" key="1">
    <source>
        <dbReference type="SAM" id="MobiDB-lite"/>
    </source>
</evidence>
<evidence type="ECO:0000313" key="2">
    <source>
        <dbReference type="EMBL" id="CAJ1952833.1"/>
    </source>
</evidence>
<proteinExistence type="predicted"/>
<protein>
    <submittedName>
        <fullName evidence="2">Uncharacterized protein</fullName>
    </submittedName>
</protein>
<feature type="region of interest" description="Disordered" evidence="1">
    <location>
        <begin position="83"/>
        <end position="116"/>
    </location>
</feature>
<reference evidence="2" key="1">
    <citation type="submission" date="2023-08" db="EMBL/GenBank/DDBJ databases">
        <authorList>
            <person name="Audoor S."/>
            <person name="Bilcke G."/>
        </authorList>
    </citation>
    <scope>NUCLEOTIDE SEQUENCE</scope>
</reference>
<feature type="region of interest" description="Disordered" evidence="1">
    <location>
        <begin position="176"/>
        <end position="225"/>
    </location>
</feature>
<feature type="compositionally biased region" description="Basic and acidic residues" evidence="1">
    <location>
        <begin position="12"/>
        <end position="26"/>
    </location>
</feature>
<dbReference type="AlphaFoldDB" id="A0AAD2FTK8"/>